<name>A0A9N9JGR4_9GLOM</name>
<evidence type="ECO:0000313" key="1">
    <source>
        <dbReference type="EMBL" id="CAG8779843.1"/>
    </source>
</evidence>
<protein>
    <submittedName>
        <fullName evidence="1">22868_t:CDS:1</fullName>
    </submittedName>
</protein>
<dbReference type="Proteomes" id="UP000789405">
    <property type="component" value="Unassembled WGS sequence"/>
</dbReference>
<keyword evidence="2" id="KW-1185">Reference proteome</keyword>
<accession>A0A9N9JGR4</accession>
<reference evidence="1" key="1">
    <citation type="submission" date="2021-06" db="EMBL/GenBank/DDBJ databases">
        <authorList>
            <person name="Kallberg Y."/>
            <person name="Tangrot J."/>
            <person name="Rosling A."/>
        </authorList>
    </citation>
    <scope>NUCLEOTIDE SEQUENCE</scope>
    <source>
        <strain evidence="1">MA453B</strain>
    </source>
</reference>
<dbReference type="EMBL" id="CAJVPY010021516">
    <property type="protein sequence ID" value="CAG8779843.1"/>
    <property type="molecule type" value="Genomic_DNA"/>
</dbReference>
<dbReference type="AlphaFoldDB" id="A0A9N9JGR4"/>
<feature type="non-terminal residue" evidence="1">
    <location>
        <position position="1"/>
    </location>
</feature>
<gene>
    <name evidence="1" type="ORF">DERYTH_LOCUS19517</name>
</gene>
<comment type="caution">
    <text evidence="1">The sequence shown here is derived from an EMBL/GenBank/DDBJ whole genome shotgun (WGS) entry which is preliminary data.</text>
</comment>
<sequence>KIVLLQQTLVAWAYFVEVFNEYQLVCFVFLEFGFGDLRPQSSTTFRQKGCSSRTFCQVLQTSEHF</sequence>
<organism evidence="1 2">
    <name type="scientific">Dentiscutata erythropus</name>
    <dbReference type="NCBI Taxonomy" id="1348616"/>
    <lineage>
        <taxon>Eukaryota</taxon>
        <taxon>Fungi</taxon>
        <taxon>Fungi incertae sedis</taxon>
        <taxon>Mucoromycota</taxon>
        <taxon>Glomeromycotina</taxon>
        <taxon>Glomeromycetes</taxon>
        <taxon>Diversisporales</taxon>
        <taxon>Gigasporaceae</taxon>
        <taxon>Dentiscutata</taxon>
    </lineage>
</organism>
<evidence type="ECO:0000313" key="2">
    <source>
        <dbReference type="Proteomes" id="UP000789405"/>
    </source>
</evidence>
<proteinExistence type="predicted"/>